<organism evidence="2 3">
    <name type="scientific">Plakobranchus ocellatus</name>
    <dbReference type="NCBI Taxonomy" id="259542"/>
    <lineage>
        <taxon>Eukaryota</taxon>
        <taxon>Metazoa</taxon>
        <taxon>Spiralia</taxon>
        <taxon>Lophotrochozoa</taxon>
        <taxon>Mollusca</taxon>
        <taxon>Gastropoda</taxon>
        <taxon>Heterobranchia</taxon>
        <taxon>Euthyneura</taxon>
        <taxon>Panpulmonata</taxon>
        <taxon>Sacoglossa</taxon>
        <taxon>Placobranchoidea</taxon>
        <taxon>Plakobranchidae</taxon>
        <taxon>Plakobranchus</taxon>
    </lineage>
</organism>
<reference evidence="2 3" key="1">
    <citation type="journal article" date="2021" name="Elife">
        <title>Chloroplast acquisition without the gene transfer in kleptoplastic sea slugs, Plakobranchus ocellatus.</title>
        <authorList>
            <person name="Maeda T."/>
            <person name="Takahashi S."/>
            <person name="Yoshida T."/>
            <person name="Shimamura S."/>
            <person name="Takaki Y."/>
            <person name="Nagai Y."/>
            <person name="Toyoda A."/>
            <person name="Suzuki Y."/>
            <person name="Arimoto A."/>
            <person name="Ishii H."/>
            <person name="Satoh N."/>
            <person name="Nishiyama T."/>
            <person name="Hasebe M."/>
            <person name="Maruyama T."/>
            <person name="Minagawa J."/>
            <person name="Obokata J."/>
            <person name="Shigenobu S."/>
        </authorList>
    </citation>
    <scope>NUCLEOTIDE SEQUENCE [LARGE SCALE GENOMIC DNA]</scope>
</reference>
<keyword evidence="3" id="KW-1185">Reference proteome</keyword>
<dbReference type="EMBL" id="BLXT01004423">
    <property type="protein sequence ID" value="GFO12425.1"/>
    <property type="molecule type" value="Genomic_DNA"/>
</dbReference>
<gene>
    <name evidence="2" type="ORF">PoB_003893000</name>
</gene>
<evidence type="ECO:0000256" key="1">
    <source>
        <dbReference type="SAM" id="Phobius"/>
    </source>
</evidence>
<keyword evidence="1" id="KW-1133">Transmembrane helix</keyword>
<accession>A0AAV4AYQ9</accession>
<evidence type="ECO:0000313" key="2">
    <source>
        <dbReference type="EMBL" id="GFO12425.1"/>
    </source>
</evidence>
<proteinExistence type="predicted"/>
<feature type="transmembrane region" description="Helical" evidence="1">
    <location>
        <begin position="87"/>
        <end position="109"/>
    </location>
</feature>
<protein>
    <submittedName>
        <fullName evidence="2">Uncharacterized protein</fullName>
    </submittedName>
</protein>
<sequence>MEYLTSCTKDVRMFSDGFTRYSEAFGIILRESWCFVPDEESAIVDIPDGKSAVITLKFGPVRTKGQRKGQDRSSRFAMKKKLAKKLFLERLLLLIRVICVVFVETWRLLGSFVNGMIDWEDCDF</sequence>
<dbReference type="AlphaFoldDB" id="A0AAV4AYQ9"/>
<keyword evidence="1" id="KW-0472">Membrane</keyword>
<evidence type="ECO:0000313" key="3">
    <source>
        <dbReference type="Proteomes" id="UP000735302"/>
    </source>
</evidence>
<comment type="caution">
    <text evidence="2">The sequence shown here is derived from an EMBL/GenBank/DDBJ whole genome shotgun (WGS) entry which is preliminary data.</text>
</comment>
<keyword evidence="1" id="KW-0812">Transmembrane</keyword>
<name>A0AAV4AYQ9_9GAST</name>
<dbReference type="Proteomes" id="UP000735302">
    <property type="component" value="Unassembled WGS sequence"/>
</dbReference>